<proteinExistence type="predicted"/>
<comment type="caution">
    <text evidence="2">The sequence shown here is derived from an EMBL/GenBank/DDBJ whole genome shotgun (WGS) entry which is preliminary data.</text>
</comment>
<sequence>MFAPREEAGCSLFGNLAVSGVEIGLDLEEEEDIYPIATTTINQTSVAAAAAAVAPIVAAPAPVFCNEAFARCQVELYMRYLDVDPRKGARTANKEKSNVQALQDKLDAINHEHGDAYINGIQPDALIMWYDILHGCISTVNCGITDESLLEYMQYYIDRCNPGCGETYWLGKEFSQQLINNCQEALGEPPLYKDVMFPITPHTEVTPAGDIIYMEVIRENVRKLEAYVEEIARASHWTRSSMQFLRPQISTPPTALPED</sequence>
<feature type="domain" description="Fatty acid synthase type I helical" evidence="1">
    <location>
        <begin position="145"/>
        <end position="234"/>
    </location>
</feature>
<keyword evidence="3" id="KW-1185">Reference proteome</keyword>
<dbReference type="AlphaFoldDB" id="A0A9P6DRF9"/>
<accession>A0A9P6DRF9</accession>
<dbReference type="InterPro" id="IPR041550">
    <property type="entry name" value="FASI_helical"/>
</dbReference>
<protein>
    <recommendedName>
        <fullName evidence="1">Fatty acid synthase type I helical domain-containing protein</fullName>
    </recommendedName>
</protein>
<dbReference type="EMBL" id="MU129060">
    <property type="protein sequence ID" value="KAF9508388.1"/>
    <property type="molecule type" value="Genomic_DNA"/>
</dbReference>
<dbReference type="OrthoDB" id="3069842at2759"/>
<name>A0A9P6DRF9_9AGAM</name>
<dbReference type="Proteomes" id="UP000886523">
    <property type="component" value="Unassembled WGS sequence"/>
</dbReference>
<evidence type="ECO:0000313" key="3">
    <source>
        <dbReference type="Proteomes" id="UP000886523"/>
    </source>
</evidence>
<organism evidence="2 3">
    <name type="scientific">Hydnum rufescens UP504</name>
    <dbReference type="NCBI Taxonomy" id="1448309"/>
    <lineage>
        <taxon>Eukaryota</taxon>
        <taxon>Fungi</taxon>
        <taxon>Dikarya</taxon>
        <taxon>Basidiomycota</taxon>
        <taxon>Agaricomycotina</taxon>
        <taxon>Agaricomycetes</taxon>
        <taxon>Cantharellales</taxon>
        <taxon>Hydnaceae</taxon>
        <taxon>Hydnum</taxon>
    </lineage>
</organism>
<dbReference type="Gene3D" id="3.40.50.720">
    <property type="entry name" value="NAD(P)-binding Rossmann-like Domain"/>
    <property type="match status" value="1"/>
</dbReference>
<reference evidence="2" key="1">
    <citation type="journal article" date="2020" name="Nat. Commun.">
        <title>Large-scale genome sequencing of mycorrhizal fungi provides insights into the early evolution of symbiotic traits.</title>
        <authorList>
            <person name="Miyauchi S."/>
            <person name="Kiss E."/>
            <person name="Kuo A."/>
            <person name="Drula E."/>
            <person name="Kohler A."/>
            <person name="Sanchez-Garcia M."/>
            <person name="Morin E."/>
            <person name="Andreopoulos B."/>
            <person name="Barry K.W."/>
            <person name="Bonito G."/>
            <person name="Buee M."/>
            <person name="Carver A."/>
            <person name="Chen C."/>
            <person name="Cichocki N."/>
            <person name="Clum A."/>
            <person name="Culley D."/>
            <person name="Crous P.W."/>
            <person name="Fauchery L."/>
            <person name="Girlanda M."/>
            <person name="Hayes R.D."/>
            <person name="Keri Z."/>
            <person name="LaButti K."/>
            <person name="Lipzen A."/>
            <person name="Lombard V."/>
            <person name="Magnuson J."/>
            <person name="Maillard F."/>
            <person name="Murat C."/>
            <person name="Nolan M."/>
            <person name="Ohm R.A."/>
            <person name="Pangilinan J."/>
            <person name="Pereira M.F."/>
            <person name="Perotto S."/>
            <person name="Peter M."/>
            <person name="Pfister S."/>
            <person name="Riley R."/>
            <person name="Sitrit Y."/>
            <person name="Stielow J.B."/>
            <person name="Szollosi G."/>
            <person name="Zifcakova L."/>
            <person name="Stursova M."/>
            <person name="Spatafora J.W."/>
            <person name="Tedersoo L."/>
            <person name="Vaario L.M."/>
            <person name="Yamada A."/>
            <person name="Yan M."/>
            <person name="Wang P."/>
            <person name="Xu J."/>
            <person name="Bruns T."/>
            <person name="Baldrian P."/>
            <person name="Vilgalys R."/>
            <person name="Dunand C."/>
            <person name="Henrissat B."/>
            <person name="Grigoriev I.V."/>
            <person name="Hibbett D."/>
            <person name="Nagy L.G."/>
            <person name="Martin F.M."/>
        </authorList>
    </citation>
    <scope>NUCLEOTIDE SEQUENCE</scope>
    <source>
        <strain evidence="2">UP504</strain>
    </source>
</reference>
<dbReference type="Pfam" id="PF18314">
    <property type="entry name" value="FAS_I_H"/>
    <property type="match status" value="2"/>
</dbReference>
<gene>
    <name evidence="2" type="ORF">BS47DRAFT_1397863</name>
</gene>
<evidence type="ECO:0000313" key="2">
    <source>
        <dbReference type="EMBL" id="KAF9508388.1"/>
    </source>
</evidence>
<feature type="domain" description="Fatty acid synthase type I helical" evidence="1">
    <location>
        <begin position="67"/>
        <end position="123"/>
    </location>
</feature>
<evidence type="ECO:0000259" key="1">
    <source>
        <dbReference type="Pfam" id="PF18314"/>
    </source>
</evidence>